<dbReference type="Proteomes" id="UP001287286">
    <property type="component" value="Unassembled WGS sequence"/>
</dbReference>
<proteinExistence type="predicted"/>
<organism evidence="1 2">
    <name type="scientific">Purpureocillium lilacinum</name>
    <name type="common">Paecilomyces lilacinus</name>
    <dbReference type="NCBI Taxonomy" id="33203"/>
    <lineage>
        <taxon>Eukaryota</taxon>
        <taxon>Fungi</taxon>
        <taxon>Dikarya</taxon>
        <taxon>Ascomycota</taxon>
        <taxon>Pezizomycotina</taxon>
        <taxon>Sordariomycetes</taxon>
        <taxon>Hypocreomycetidae</taxon>
        <taxon>Hypocreales</taxon>
        <taxon>Ophiocordycipitaceae</taxon>
        <taxon>Purpureocillium</taxon>
    </lineage>
</organism>
<accession>A0ABR0BD53</accession>
<reference evidence="1 2" key="1">
    <citation type="journal article" date="2024" name="Microbiol. Resour. Announc.">
        <title>Genome annotations for the ascomycete fungi Trichoderma harzianum, Trichoderma aggressivum, and Purpureocillium lilacinum.</title>
        <authorList>
            <person name="Beijen E.P.W."/>
            <person name="Ohm R.A."/>
        </authorList>
    </citation>
    <scope>NUCLEOTIDE SEQUENCE [LARGE SCALE GENOMIC DNA]</scope>
    <source>
        <strain evidence="1 2">CBS 150709</strain>
    </source>
</reference>
<sequence>MRGGAAAGVGVVTEIRLRLIKEPPLATWRFTSITREQLETCVAHGVISRALSLPRDISVSFRFHFDPGQHEPVCSFNIVSLLPAEATIEYLYKYLGNEITSLVSDRSQWNEKTLLSLRMLPASQFLAANPDMLAEVTTTKLHENPLAYWSEAATFREMDRSYLTSISHWVKPNCERMLLGMYTAFHSAQDHRGRNRLYALVIVGGGRMTEAQDQCSMPLGSVLARAETHWDHRGGEQESWCHNFTDMLGRIIRSEEDEEPGRPYRGDIWKHEQARDVVLDAIAQKYDRRHS</sequence>
<protein>
    <submittedName>
        <fullName evidence="1">Uncharacterized protein</fullName>
    </submittedName>
</protein>
<name>A0ABR0BD53_PURLI</name>
<evidence type="ECO:0000313" key="2">
    <source>
        <dbReference type="Proteomes" id="UP001287286"/>
    </source>
</evidence>
<gene>
    <name evidence="1" type="ORF">Purlil1_13798</name>
</gene>
<evidence type="ECO:0000313" key="1">
    <source>
        <dbReference type="EMBL" id="KAK4068497.1"/>
    </source>
</evidence>
<keyword evidence="2" id="KW-1185">Reference proteome</keyword>
<dbReference type="EMBL" id="JAWRVI010000309">
    <property type="protein sequence ID" value="KAK4068497.1"/>
    <property type="molecule type" value="Genomic_DNA"/>
</dbReference>
<comment type="caution">
    <text evidence="1">The sequence shown here is derived from an EMBL/GenBank/DDBJ whole genome shotgun (WGS) entry which is preliminary data.</text>
</comment>